<dbReference type="eggNOG" id="ENOG502R1S4">
    <property type="taxonomic scope" value="Eukaryota"/>
</dbReference>
<evidence type="ECO:0000259" key="1">
    <source>
        <dbReference type="SMART" id="SM00256"/>
    </source>
</evidence>
<dbReference type="Proteomes" id="UP000032180">
    <property type="component" value="Chromosome 7"/>
</dbReference>
<dbReference type="Pfam" id="PF12937">
    <property type="entry name" value="F-box-like"/>
    <property type="match status" value="1"/>
</dbReference>
<protein>
    <recommendedName>
        <fullName evidence="1">F-box domain-containing protein</fullName>
    </recommendedName>
</protein>
<organism evidence="2 3">
    <name type="scientific">Leersia perrieri</name>
    <dbReference type="NCBI Taxonomy" id="77586"/>
    <lineage>
        <taxon>Eukaryota</taxon>
        <taxon>Viridiplantae</taxon>
        <taxon>Streptophyta</taxon>
        <taxon>Embryophyta</taxon>
        <taxon>Tracheophyta</taxon>
        <taxon>Spermatophyta</taxon>
        <taxon>Magnoliopsida</taxon>
        <taxon>Liliopsida</taxon>
        <taxon>Poales</taxon>
        <taxon>Poaceae</taxon>
        <taxon>BOP clade</taxon>
        <taxon>Oryzoideae</taxon>
        <taxon>Oryzeae</taxon>
        <taxon>Oryzinae</taxon>
        <taxon>Leersia</taxon>
    </lineage>
</organism>
<dbReference type="PANTHER" id="PTHR31111:SF133">
    <property type="entry name" value="OS07G0196600 PROTEIN"/>
    <property type="match status" value="1"/>
</dbReference>
<feature type="domain" description="F-box" evidence="1">
    <location>
        <begin position="17"/>
        <end position="58"/>
    </location>
</feature>
<dbReference type="SMART" id="SM00256">
    <property type="entry name" value="FBOX"/>
    <property type="match status" value="1"/>
</dbReference>
<dbReference type="InterPro" id="IPR036047">
    <property type="entry name" value="F-box-like_dom_sf"/>
</dbReference>
<dbReference type="PANTHER" id="PTHR31111">
    <property type="entry name" value="BNAA05G37150D PROTEIN-RELATED"/>
    <property type="match status" value="1"/>
</dbReference>
<dbReference type="InterPro" id="IPR001810">
    <property type="entry name" value="F-box_dom"/>
</dbReference>
<dbReference type="InterPro" id="IPR017451">
    <property type="entry name" value="F-box-assoc_interact_dom"/>
</dbReference>
<reference evidence="3" key="2">
    <citation type="submission" date="2013-12" db="EMBL/GenBank/DDBJ databases">
        <authorList>
            <person name="Yu Y."/>
            <person name="Lee S."/>
            <person name="de Baynast K."/>
            <person name="Wissotski M."/>
            <person name="Liu L."/>
            <person name="Talag J."/>
            <person name="Goicoechea J."/>
            <person name="Angelova A."/>
            <person name="Jetty R."/>
            <person name="Kudrna D."/>
            <person name="Golser W."/>
            <person name="Rivera L."/>
            <person name="Zhang J."/>
            <person name="Wing R."/>
        </authorList>
    </citation>
    <scope>NUCLEOTIDE SEQUENCE</scope>
</reference>
<dbReference type="STRING" id="77586.A0A0D9WWK1"/>
<accession>A0A0D9WWK1</accession>
<sequence>MASSKLWEAPCSSGANLPLDVLFFEVLLCLPAKELCRLRAVCRSWNAITRDSMFTKAHASRHTDPLFVVTFWEGKNSWDCDANLGVSIMDMSGNVVKRIPIGKVIYWINLLPTRLDLVCLDIPGKGIGILNPSSGKSEMLPRCHNGYTRPRTRAGETHAFGLVASTGQYKMVRIVHLDHHFHNPSLHLCEVITLAKNYDKTWRRKRCAPVIVSPGHTSRRGGFMKNVVLDGIVYFMMDAGTTEPAGLVPFNLETEKWMATIPGPGSLHNLVGYEQPYRNYFELNQALSVANLRSCLVTVHNVRHSSVDLWFLRDVKTGLWVKTYSVSIQYDGLYSHNESYPLLVLNDGRIVFYKRQYEDTSKPQMHLLQSYDPETNGYTNLFEIKNVCSSCVGIYTGNLLSSKSDSC</sequence>
<dbReference type="Pfam" id="PF08268">
    <property type="entry name" value="FBA_3"/>
    <property type="match status" value="1"/>
</dbReference>
<dbReference type="InterPro" id="IPR013187">
    <property type="entry name" value="F-box-assoc_dom_typ3"/>
</dbReference>
<dbReference type="EnsemblPlants" id="LPERR07G05570.1">
    <property type="protein sequence ID" value="LPERR07G05570.1"/>
    <property type="gene ID" value="LPERR07G05570"/>
</dbReference>
<dbReference type="AlphaFoldDB" id="A0A0D9WWK1"/>
<proteinExistence type="predicted"/>
<name>A0A0D9WWK1_9ORYZ</name>
<dbReference type="Gene3D" id="1.20.1280.50">
    <property type="match status" value="1"/>
</dbReference>
<dbReference type="SUPFAM" id="SSF81383">
    <property type="entry name" value="F-box domain"/>
    <property type="match status" value="1"/>
</dbReference>
<evidence type="ECO:0000313" key="2">
    <source>
        <dbReference type="EnsemblPlants" id="LPERR07G05570.1"/>
    </source>
</evidence>
<reference evidence="2" key="3">
    <citation type="submission" date="2015-04" db="UniProtKB">
        <authorList>
            <consortium name="EnsemblPlants"/>
        </authorList>
    </citation>
    <scope>IDENTIFICATION</scope>
</reference>
<keyword evidence="3" id="KW-1185">Reference proteome</keyword>
<reference evidence="2 3" key="1">
    <citation type="submission" date="2012-08" db="EMBL/GenBank/DDBJ databases">
        <title>Oryza genome evolution.</title>
        <authorList>
            <person name="Wing R.A."/>
        </authorList>
    </citation>
    <scope>NUCLEOTIDE SEQUENCE</scope>
</reference>
<evidence type="ECO:0000313" key="3">
    <source>
        <dbReference type="Proteomes" id="UP000032180"/>
    </source>
</evidence>
<dbReference type="HOGENOM" id="CLU_033501_1_0_1"/>
<dbReference type="NCBIfam" id="TIGR01640">
    <property type="entry name" value="F_box_assoc_1"/>
    <property type="match status" value="1"/>
</dbReference>
<dbReference type="Gramene" id="LPERR07G05570.1">
    <property type="protein sequence ID" value="LPERR07G05570.1"/>
    <property type="gene ID" value="LPERR07G05570"/>
</dbReference>